<name>A0AA39FHH0_9HYME</name>
<dbReference type="Proteomes" id="UP001168990">
    <property type="component" value="Unassembled WGS sequence"/>
</dbReference>
<dbReference type="AlphaFoldDB" id="A0AA39FHH0"/>
<reference evidence="3" key="1">
    <citation type="journal article" date="2023" name="bioRxiv">
        <title>Scaffold-level genome assemblies of two parasitoid biocontrol wasps reveal the parthenogenesis mechanism and an associated novel virus.</title>
        <authorList>
            <person name="Inwood S."/>
            <person name="Skelly J."/>
            <person name="Guhlin J."/>
            <person name="Harrop T."/>
            <person name="Goldson S."/>
            <person name="Dearden P."/>
        </authorList>
    </citation>
    <scope>NUCLEOTIDE SEQUENCE</scope>
    <source>
        <strain evidence="3">Irish</strain>
        <tissue evidence="3">Whole body</tissue>
    </source>
</reference>
<feature type="domain" description="Myb/SANT-like DNA-binding" evidence="2">
    <location>
        <begin position="83"/>
        <end position="156"/>
    </location>
</feature>
<evidence type="ECO:0000313" key="4">
    <source>
        <dbReference type="Proteomes" id="UP001168990"/>
    </source>
</evidence>
<protein>
    <recommendedName>
        <fullName evidence="2">Myb/SANT-like DNA-binding domain-containing protein</fullName>
    </recommendedName>
</protein>
<organism evidence="3 4">
    <name type="scientific">Microctonus aethiopoides</name>
    <dbReference type="NCBI Taxonomy" id="144406"/>
    <lineage>
        <taxon>Eukaryota</taxon>
        <taxon>Metazoa</taxon>
        <taxon>Ecdysozoa</taxon>
        <taxon>Arthropoda</taxon>
        <taxon>Hexapoda</taxon>
        <taxon>Insecta</taxon>
        <taxon>Pterygota</taxon>
        <taxon>Neoptera</taxon>
        <taxon>Endopterygota</taxon>
        <taxon>Hymenoptera</taxon>
        <taxon>Apocrita</taxon>
        <taxon>Ichneumonoidea</taxon>
        <taxon>Braconidae</taxon>
        <taxon>Euphorinae</taxon>
        <taxon>Microctonus</taxon>
    </lineage>
</organism>
<dbReference type="Gene3D" id="1.10.10.60">
    <property type="entry name" value="Homeodomain-like"/>
    <property type="match status" value="1"/>
</dbReference>
<dbReference type="Pfam" id="PF13837">
    <property type="entry name" value="Myb_DNA-bind_4"/>
    <property type="match status" value="1"/>
</dbReference>
<dbReference type="InterPro" id="IPR044822">
    <property type="entry name" value="Myb_DNA-bind_4"/>
</dbReference>
<accession>A0AA39FHH0</accession>
<proteinExistence type="predicted"/>
<feature type="compositionally biased region" description="Acidic residues" evidence="1">
    <location>
        <begin position="58"/>
        <end position="70"/>
    </location>
</feature>
<evidence type="ECO:0000256" key="1">
    <source>
        <dbReference type="SAM" id="MobiDB-lite"/>
    </source>
</evidence>
<keyword evidence="4" id="KW-1185">Reference proteome</keyword>
<feature type="region of interest" description="Disordered" evidence="1">
    <location>
        <begin position="51"/>
        <end position="77"/>
    </location>
</feature>
<evidence type="ECO:0000313" key="3">
    <source>
        <dbReference type="EMBL" id="KAK0169565.1"/>
    </source>
</evidence>
<evidence type="ECO:0000259" key="2">
    <source>
        <dbReference type="Pfam" id="PF13837"/>
    </source>
</evidence>
<sequence>MSEESDFYFCKHCDNVIESLSAASTHKCFLSHKNIYASDADSHVLFVVSEESEKPDYDDNLDEQPGDPEDSSSSNNQQKCTLWTRQATLAMLSLYEANLHLIKNSGNKTNAWKQISEGLKGFNIQMTENQVRWKFGRLNSKYKECLDNNRQKQFTWTGKVTVNGATPKRALYNTKMMQIFFKAAKKNPRLGRLSRNEFIGNVQEVLRSYKQTARNIRNKQNKSNLTIKENERNFVPDGDDDDDSEDTPS</sequence>
<gene>
    <name evidence="3" type="ORF">PV328_011879</name>
</gene>
<reference evidence="3" key="2">
    <citation type="submission" date="2023-03" db="EMBL/GenBank/DDBJ databases">
        <authorList>
            <person name="Inwood S.N."/>
            <person name="Skelly J.G."/>
            <person name="Guhlin J."/>
            <person name="Harrop T.W.R."/>
            <person name="Goldson S.G."/>
            <person name="Dearden P.K."/>
        </authorList>
    </citation>
    <scope>NUCLEOTIDE SEQUENCE</scope>
    <source>
        <strain evidence="3">Irish</strain>
        <tissue evidence="3">Whole body</tissue>
    </source>
</reference>
<comment type="caution">
    <text evidence="3">The sequence shown here is derived from an EMBL/GenBank/DDBJ whole genome shotgun (WGS) entry which is preliminary data.</text>
</comment>
<feature type="region of interest" description="Disordered" evidence="1">
    <location>
        <begin position="228"/>
        <end position="249"/>
    </location>
</feature>
<dbReference type="EMBL" id="JAQQBS010000129">
    <property type="protein sequence ID" value="KAK0169565.1"/>
    <property type="molecule type" value="Genomic_DNA"/>
</dbReference>
<feature type="compositionally biased region" description="Acidic residues" evidence="1">
    <location>
        <begin position="237"/>
        <end position="249"/>
    </location>
</feature>